<feature type="region of interest" description="Disordered" evidence="1">
    <location>
        <begin position="24"/>
        <end position="79"/>
    </location>
</feature>
<keyword evidence="3" id="KW-1185">Reference proteome</keyword>
<proteinExistence type="predicted"/>
<gene>
    <name evidence="2" type="ORF">BHE16_02635</name>
</gene>
<dbReference type="KEGG" id="nae:BHE16_02635"/>
<dbReference type="EMBL" id="CP018135">
    <property type="protein sequence ID" value="APF40098.1"/>
    <property type="molecule type" value="Genomic_DNA"/>
</dbReference>
<protein>
    <submittedName>
        <fullName evidence="2">Uncharacterized protein</fullName>
    </submittedName>
</protein>
<dbReference type="AlphaFoldDB" id="A0A1L2ZM48"/>
<sequence>MTTMSSRLTWGQVVRNWESLRKQGGLGKDGTFLGHSLEEARQRNPKQGVYEQTYLRERRRRVDRLAETPEVDPPTTEGS</sequence>
<reference evidence="2 3" key="1">
    <citation type="submission" date="2016-11" db="EMBL/GenBank/DDBJ databases">
        <title>Genome sequencing of Zhihengliuella aestuarii B18 antagonistic to Plasmodiophora brassicae.</title>
        <authorList>
            <person name="Luo Y."/>
        </authorList>
    </citation>
    <scope>NUCLEOTIDE SEQUENCE [LARGE SCALE GENOMIC DNA]</scope>
    <source>
        <strain evidence="2 3">B18</strain>
    </source>
</reference>
<dbReference type="Proteomes" id="UP000183530">
    <property type="component" value="Chromosome"/>
</dbReference>
<evidence type="ECO:0000313" key="3">
    <source>
        <dbReference type="Proteomes" id="UP000183530"/>
    </source>
</evidence>
<organism evidence="2 3">
    <name type="scientific">Neomicrococcus aestuarii</name>
    <dbReference type="NCBI Taxonomy" id="556325"/>
    <lineage>
        <taxon>Bacteria</taxon>
        <taxon>Bacillati</taxon>
        <taxon>Actinomycetota</taxon>
        <taxon>Actinomycetes</taxon>
        <taxon>Micrococcales</taxon>
        <taxon>Micrococcaceae</taxon>
        <taxon>Neomicrococcus</taxon>
    </lineage>
</organism>
<evidence type="ECO:0000313" key="2">
    <source>
        <dbReference type="EMBL" id="APF40098.1"/>
    </source>
</evidence>
<name>A0A1L2ZM48_9MICC</name>
<evidence type="ECO:0000256" key="1">
    <source>
        <dbReference type="SAM" id="MobiDB-lite"/>
    </source>
</evidence>
<accession>A0A1L2ZM48</accession>